<dbReference type="PANTHER" id="PTHR33376">
    <property type="match status" value="1"/>
</dbReference>
<feature type="chain" id="PRO_5011614464" evidence="2">
    <location>
        <begin position="28"/>
        <end position="329"/>
    </location>
</feature>
<dbReference type="Gene3D" id="3.40.190.170">
    <property type="entry name" value="Bacterial extracellular solute-binding protein, family 7"/>
    <property type="match status" value="1"/>
</dbReference>
<feature type="signal peptide" evidence="2">
    <location>
        <begin position="1"/>
        <end position="27"/>
    </location>
</feature>
<dbReference type="GO" id="GO:0030288">
    <property type="term" value="C:outer membrane-bounded periplasmic space"/>
    <property type="evidence" value="ECO:0007669"/>
    <property type="project" value="InterPro"/>
</dbReference>
<gene>
    <name evidence="3" type="ORF">SAMN05192589_102365</name>
</gene>
<proteinExistence type="predicted"/>
<dbReference type="InterPro" id="IPR018389">
    <property type="entry name" value="DctP_fam"/>
</dbReference>
<dbReference type="CDD" id="cd13671">
    <property type="entry name" value="PBP2_TRAP_SBP_like_3"/>
    <property type="match status" value="1"/>
</dbReference>
<keyword evidence="3" id="KW-0675">Receptor</keyword>
<keyword evidence="1 2" id="KW-0732">Signal</keyword>
<dbReference type="Proteomes" id="UP000198781">
    <property type="component" value="Unassembled WGS sequence"/>
</dbReference>
<dbReference type="PIRSF" id="PIRSF006470">
    <property type="entry name" value="DctB"/>
    <property type="match status" value="1"/>
</dbReference>
<keyword evidence="4" id="KW-1185">Reference proteome</keyword>
<dbReference type="InterPro" id="IPR038404">
    <property type="entry name" value="TRAP_DctP_sf"/>
</dbReference>
<dbReference type="GO" id="GO:0055085">
    <property type="term" value="P:transmembrane transport"/>
    <property type="evidence" value="ECO:0007669"/>
    <property type="project" value="InterPro"/>
</dbReference>
<dbReference type="NCBIfam" id="TIGR00787">
    <property type="entry name" value="dctP"/>
    <property type="match status" value="1"/>
</dbReference>
<dbReference type="AlphaFoldDB" id="A0A1G6MAI3"/>
<sequence length="329" mass="36403">MRKMIFPVLASVMAIGTAMGVAAPAWAQTPLRAWNTHPDGYPVTEAMKSFISEVEASTKGRYSIKLFSDAVLGDQVKAVTMLKAGEIDVAEFNLGPLAEAAPGLQAFNLPFLFTDASHMFRYLDGSMGERLSEKLKASGFVVLGWYNGGSRSFYCANKPIARREDLNGQRVRVQQSDTYIEMVKLLGATPVVVPYKEVLEGFRSGTIDCAEGNLVSYESTGHYKVAKYMLLDQHMISPEALVVSTKLWNQLSAEDKQAFQKAGKESAVLMRSLWEKRVVSARANVAKEGVQFVTVSDFSPYVRRMAPLYKKYTDNPEVRGDLLTIISNQ</sequence>
<dbReference type="EMBL" id="FMZC01000002">
    <property type="protein sequence ID" value="SDC52592.1"/>
    <property type="molecule type" value="Genomic_DNA"/>
</dbReference>
<evidence type="ECO:0000256" key="1">
    <source>
        <dbReference type="ARBA" id="ARBA00022729"/>
    </source>
</evidence>
<accession>A0A1G6MAI3</accession>
<dbReference type="SUPFAM" id="SSF53850">
    <property type="entry name" value="Periplasmic binding protein-like II"/>
    <property type="match status" value="1"/>
</dbReference>
<dbReference type="Pfam" id="PF03480">
    <property type="entry name" value="DctP"/>
    <property type="match status" value="1"/>
</dbReference>
<dbReference type="InterPro" id="IPR004682">
    <property type="entry name" value="TRAP_DctP"/>
</dbReference>
<evidence type="ECO:0000256" key="2">
    <source>
        <dbReference type="SAM" id="SignalP"/>
    </source>
</evidence>
<dbReference type="GO" id="GO:0030246">
    <property type="term" value="F:carbohydrate binding"/>
    <property type="evidence" value="ECO:0007669"/>
    <property type="project" value="TreeGrafter"/>
</dbReference>
<name>A0A1G6MAI3_9BURK</name>
<evidence type="ECO:0000313" key="3">
    <source>
        <dbReference type="EMBL" id="SDC52592.1"/>
    </source>
</evidence>
<dbReference type="NCBIfam" id="NF037995">
    <property type="entry name" value="TRAP_S1"/>
    <property type="match status" value="1"/>
</dbReference>
<dbReference type="PANTHER" id="PTHR33376:SF2">
    <property type="entry name" value="DICARBOXYLATE-BINDING PERIPLASMIC PROTEIN"/>
    <property type="match status" value="1"/>
</dbReference>
<evidence type="ECO:0000313" key="4">
    <source>
        <dbReference type="Proteomes" id="UP000198781"/>
    </source>
</evidence>
<dbReference type="STRING" id="187868.SAMN05192589_102365"/>
<protein>
    <submittedName>
        <fullName evidence="3">Tripartite ATP-independent transporter solute receptor, DctP family</fullName>
    </submittedName>
</protein>
<organism evidence="3 4">
    <name type="scientific">Paracidovorax valerianellae</name>
    <dbReference type="NCBI Taxonomy" id="187868"/>
    <lineage>
        <taxon>Bacteria</taxon>
        <taxon>Pseudomonadati</taxon>
        <taxon>Pseudomonadota</taxon>
        <taxon>Betaproteobacteria</taxon>
        <taxon>Burkholderiales</taxon>
        <taxon>Comamonadaceae</taxon>
        <taxon>Paracidovorax</taxon>
    </lineage>
</organism>
<reference evidence="3 4" key="1">
    <citation type="submission" date="2016-10" db="EMBL/GenBank/DDBJ databases">
        <authorList>
            <person name="de Groot N.N."/>
        </authorList>
    </citation>
    <scope>NUCLEOTIDE SEQUENCE [LARGE SCALE GENOMIC DNA]</scope>
    <source>
        <strain evidence="3 4">DSM 16619</strain>
    </source>
</reference>